<sequence length="143" mass="16318">MKRIINYPARGIGKTTLNNLDNYSNAKNINIWDIIKETDQYSVELNKGIRNKVQSFAQIIVDFSSKLKKIDAYDLAFEIASSTGLLKDLYTGKSPEEISKYENIQELLNGIKEFTQNPERSGKFVSLEEYMENVALLTNADKE</sequence>
<dbReference type="InterPro" id="IPR027417">
    <property type="entry name" value="P-loop_NTPase"/>
</dbReference>
<accession>X1DXE4</accession>
<feature type="non-terminal residue" evidence="6">
    <location>
        <position position="143"/>
    </location>
</feature>
<keyword evidence="1" id="KW-0547">Nucleotide-binding</keyword>
<proteinExistence type="predicted"/>
<keyword evidence="3" id="KW-0347">Helicase</keyword>
<dbReference type="GO" id="GO:0005524">
    <property type="term" value="F:ATP binding"/>
    <property type="evidence" value="ECO:0007669"/>
    <property type="project" value="UniProtKB-KW"/>
</dbReference>
<keyword evidence="4" id="KW-0067">ATP-binding</keyword>
<dbReference type="GO" id="GO:0004386">
    <property type="term" value="F:helicase activity"/>
    <property type="evidence" value="ECO:0007669"/>
    <property type="project" value="UniProtKB-KW"/>
</dbReference>
<evidence type="ECO:0000256" key="1">
    <source>
        <dbReference type="ARBA" id="ARBA00022741"/>
    </source>
</evidence>
<dbReference type="InterPro" id="IPR014017">
    <property type="entry name" value="DNA_helicase_UvrD-like_C"/>
</dbReference>
<name>X1DXE4_9ZZZZ</name>
<keyword evidence="2" id="KW-0378">Hydrolase</keyword>
<evidence type="ECO:0000256" key="3">
    <source>
        <dbReference type="ARBA" id="ARBA00022806"/>
    </source>
</evidence>
<feature type="domain" description="UvrD-like helicase C-terminal" evidence="5">
    <location>
        <begin position="1"/>
        <end position="141"/>
    </location>
</feature>
<protein>
    <recommendedName>
        <fullName evidence="5">UvrD-like helicase C-terminal domain-containing protein</fullName>
    </recommendedName>
</protein>
<dbReference type="EMBL" id="BART01033644">
    <property type="protein sequence ID" value="GAH09589.1"/>
    <property type="molecule type" value="Genomic_DNA"/>
</dbReference>
<evidence type="ECO:0000256" key="4">
    <source>
        <dbReference type="ARBA" id="ARBA00022840"/>
    </source>
</evidence>
<evidence type="ECO:0000259" key="5">
    <source>
        <dbReference type="Pfam" id="PF13361"/>
    </source>
</evidence>
<comment type="caution">
    <text evidence="6">The sequence shown here is derived from an EMBL/GenBank/DDBJ whole genome shotgun (WGS) entry which is preliminary data.</text>
</comment>
<dbReference type="GO" id="GO:0016787">
    <property type="term" value="F:hydrolase activity"/>
    <property type="evidence" value="ECO:0007669"/>
    <property type="project" value="UniProtKB-KW"/>
</dbReference>
<dbReference type="SUPFAM" id="SSF52540">
    <property type="entry name" value="P-loop containing nucleoside triphosphate hydrolases"/>
    <property type="match status" value="1"/>
</dbReference>
<gene>
    <name evidence="6" type="ORF">S01H4_57747</name>
</gene>
<dbReference type="Pfam" id="PF13361">
    <property type="entry name" value="UvrD_C"/>
    <property type="match status" value="1"/>
</dbReference>
<dbReference type="Gene3D" id="1.10.486.10">
    <property type="entry name" value="PCRA, domain 4"/>
    <property type="match status" value="1"/>
</dbReference>
<reference evidence="6" key="1">
    <citation type="journal article" date="2014" name="Front. Microbiol.">
        <title>High frequency of phylogenetically diverse reductive dehalogenase-homologous genes in deep subseafloor sedimentary metagenomes.</title>
        <authorList>
            <person name="Kawai M."/>
            <person name="Futagami T."/>
            <person name="Toyoda A."/>
            <person name="Takaki Y."/>
            <person name="Nishi S."/>
            <person name="Hori S."/>
            <person name="Arai W."/>
            <person name="Tsubouchi T."/>
            <person name="Morono Y."/>
            <person name="Uchiyama I."/>
            <person name="Ito T."/>
            <person name="Fujiyama A."/>
            <person name="Inagaki F."/>
            <person name="Takami H."/>
        </authorList>
    </citation>
    <scope>NUCLEOTIDE SEQUENCE</scope>
    <source>
        <strain evidence="6">Expedition CK06-06</strain>
    </source>
</reference>
<organism evidence="6">
    <name type="scientific">marine sediment metagenome</name>
    <dbReference type="NCBI Taxonomy" id="412755"/>
    <lineage>
        <taxon>unclassified sequences</taxon>
        <taxon>metagenomes</taxon>
        <taxon>ecological metagenomes</taxon>
    </lineage>
</organism>
<evidence type="ECO:0000256" key="2">
    <source>
        <dbReference type="ARBA" id="ARBA00022801"/>
    </source>
</evidence>
<dbReference type="AlphaFoldDB" id="X1DXE4"/>
<evidence type="ECO:0000313" key="6">
    <source>
        <dbReference type="EMBL" id="GAH09589.1"/>
    </source>
</evidence>